<comment type="caution">
    <text evidence="1">The sequence shown here is derived from an EMBL/GenBank/DDBJ whole genome shotgun (WGS) entry which is preliminary data.</text>
</comment>
<sequence length="43" mass="5133">MEAKEIKNYLNDNMVEPTEHLEAVMRILNIEFINEEEGWQLTP</sequence>
<proteinExistence type="predicted"/>
<protein>
    <submittedName>
        <fullName evidence="1">Uncharacterized protein</fullName>
    </submittedName>
</protein>
<accession>A0A0F9T095</accession>
<dbReference type="EMBL" id="LAZR01000322">
    <property type="protein sequence ID" value="KKN74630.1"/>
    <property type="molecule type" value="Genomic_DNA"/>
</dbReference>
<evidence type="ECO:0000313" key="1">
    <source>
        <dbReference type="EMBL" id="KKN74630.1"/>
    </source>
</evidence>
<dbReference type="AlphaFoldDB" id="A0A0F9T095"/>
<name>A0A0F9T095_9ZZZZ</name>
<reference evidence="1" key="1">
    <citation type="journal article" date="2015" name="Nature">
        <title>Complex archaea that bridge the gap between prokaryotes and eukaryotes.</title>
        <authorList>
            <person name="Spang A."/>
            <person name="Saw J.H."/>
            <person name="Jorgensen S.L."/>
            <person name="Zaremba-Niedzwiedzka K."/>
            <person name="Martijn J."/>
            <person name="Lind A.E."/>
            <person name="van Eijk R."/>
            <person name="Schleper C."/>
            <person name="Guy L."/>
            <person name="Ettema T.J."/>
        </authorList>
    </citation>
    <scope>NUCLEOTIDE SEQUENCE</scope>
</reference>
<gene>
    <name evidence="1" type="ORF">LCGC14_0388320</name>
</gene>
<organism evidence="1">
    <name type="scientific">marine sediment metagenome</name>
    <dbReference type="NCBI Taxonomy" id="412755"/>
    <lineage>
        <taxon>unclassified sequences</taxon>
        <taxon>metagenomes</taxon>
        <taxon>ecological metagenomes</taxon>
    </lineage>
</organism>